<feature type="coiled-coil region" evidence="1">
    <location>
        <begin position="51"/>
        <end position="78"/>
    </location>
</feature>
<protein>
    <submittedName>
        <fullName evidence="2">Uncharacterized protein</fullName>
    </submittedName>
</protein>
<dbReference type="Proteomes" id="UP000016496">
    <property type="component" value="Unassembled WGS sequence"/>
</dbReference>
<comment type="caution">
    <text evidence="2">The sequence shown here is derived from an EMBL/GenBank/DDBJ whole genome shotgun (WGS) entry which is preliminary data.</text>
</comment>
<dbReference type="AlphaFoldDB" id="U2C4F0"/>
<reference evidence="2 3" key="1">
    <citation type="submission" date="2013-08" db="EMBL/GenBank/DDBJ databases">
        <authorList>
            <person name="Weinstock G."/>
            <person name="Sodergren E."/>
            <person name="Wylie T."/>
            <person name="Fulton L."/>
            <person name="Fulton R."/>
            <person name="Fronick C."/>
            <person name="O'Laughlin M."/>
            <person name="Godfrey J."/>
            <person name="Miner T."/>
            <person name="Herter B."/>
            <person name="Appelbaum E."/>
            <person name="Cordes M."/>
            <person name="Lek S."/>
            <person name="Wollam A."/>
            <person name="Pepin K.H."/>
            <person name="Palsikar V.B."/>
            <person name="Mitreva M."/>
            <person name="Wilson R.K."/>
        </authorList>
    </citation>
    <scope>NUCLEOTIDE SEQUENCE [LARGE SCALE GENOMIC DNA]</scope>
    <source>
        <strain evidence="2 3">F0041</strain>
    </source>
</reference>
<evidence type="ECO:0000256" key="1">
    <source>
        <dbReference type="SAM" id="Coils"/>
    </source>
</evidence>
<evidence type="ECO:0000313" key="2">
    <source>
        <dbReference type="EMBL" id="ERI85349.1"/>
    </source>
</evidence>
<proteinExistence type="predicted"/>
<accession>U2C4F0</accession>
<name>U2C4F0_9BACE</name>
<gene>
    <name evidence="2" type="ORF">HMPREF1981_01792</name>
</gene>
<dbReference type="HOGENOM" id="CLU_2153295_0_0_10"/>
<sequence length="111" mass="13066">MKPAAYELPSESLMLLKQKKTVIRQLQKQLTMTKNLQSSLDPLPVKDKKCFSSIRQTILFLEKQIKHLEAELMQTAESVFENQLKALTSIRRNQCHFDNSIDYCYRRIHLL</sequence>
<dbReference type="EMBL" id="AWSV01000095">
    <property type="protein sequence ID" value="ERI85349.1"/>
    <property type="molecule type" value="Genomic_DNA"/>
</dbReference>
<organism evidence="2 3">
    <name type="scientific">Bacteroides pyogenes F0041</name>
    <dbReference type="NCBI Taxonomy" id="1321819"/>
    <lineage>
        <taxon>Bacteria</taxon>
        <taxon>Pseudomonadati</taxon>
        <taxon>Bacteroidota</taxon>
        <taxon>Bacteroidia</taxon>
        <taxon>Bacteroidales</taxon>
        <taxon>Bacteroidaceae</taxon>
        <taxon>Bacteroides</taxon>
    </lineage>
</organism>
<keyword evidence="1" id="KW-0175">Coiled coil</keyword>
<evidence type="ECO:0000313" key="3">
    <source>
        <dbReference type="Proteomes" id="UP000016496"/>
    </source>
</evidence>